<sequence length="64" mass="6768">MSQAVGVRIAVNIAPSPGGYISRDRVSQTDRLSCPMSPGLATLQRRPVADVGASSRFGKSLRPQ</sequence>
<keyword evidence="3" id="KW-1185">Reference proteome</keyword>
<reference evidence="2 3" key="1">
    <citation type="submission" date="2021-08" db="EMBL/GenBank/DDBJ databases">
        <title>Draft Genome Sequence of Phanerochaete sordida strain YK-624.</title>
        <authorList>
            <person name="Mori T."/>
            <person name="Dohra H."/>
            <person name="Suzuki T."/>
            <person name="Kawagishi H."/>
            <person name="Hirai H."/>
        </authorList>
    </citation>
    <scope>NUCLEOTIDE SEQUENCE [LARGE SCALE GENOMIC DNA]</scope>
    <source>
        <strain evidence="2 3">YK-624</strain>
    </source>
</reference>
<evidence type="ECO:0000256" key="1">
    <source>
        <dbReference type="SAM" id="MobiDB-lite"/>
    </source>
</evidence>
<protein>
    <submittedName>
        <fullName evidence="2">Uncharacterized protein</fullName>
    </submittedName>
</protein>
<comment type="caution">
    <text evidence="2">The sequence shown here is derived from an EMBL/GenBank/DDBJ whole genome shotgun (WGS) entry which is preliminary data.</text>
</comment>
<dbReference type="AlphaFoldDB" id="A0A9P3FZE7"/>
<proteinExistence type="predicted"/>
<dbReference type="EMBL" id="BPQB01000001">
    <property type="protein sequence ID" value="GJE84949.1"/>
    <property type="molecule type" value="Genomic_DNA"/>
</dbReference>
<evidence type="ECO:0000313" key="2">
    <source>
        <dbReference type="EMBL" id="GJE84949.1"/>
    </source>
</evidence>
<dbReference type="Proteomes" id="UP000703269">
    <property type="component" value="Unassembled WGS sequence"/>
</dbReference>
<gene>
    <name evidence="2" type="ORF">PsYK624_010250</name>
</gene>
<evidence type="ECO:0000313" key="3">
    <source>
        <dbReference type="Proteomes" id="UP000703269"/>
    </source>
</evidence>
<accession>A0A9P3FZE7</accession>
<name>A0A9P3FZE7_9APHY</name>
<feature type="region of interest" description="Disordered" evidence="1">
    <location>
        <begin position="35"/>
        <end position="64"/>
    </location>
</feature>
<organism evidence="2 3">
    <name type="scientific">Phanerochaete sordida</name>
    <dbReference type="NCBI Taxonomy" id="48140"/>
    <lineage>
        <taxon>Eukaryota</taxon>
        <taxon>Fungi</taxon>
        <taxon>Dikarya</taxon>
        <taxon>Basidiomycota</taxon>
        <taxon>Agaricomycotina</taxon>
        <taxon>Agaricomycetes</taxon>
        <taxon>Polyporales</taxon>
        <taxon>Phanerochaetaceae</taxon>
        <taxon>Phanerochaete</taxon>
    </lineage>
</organism>